<organism evidence="1 2">
    <name type="scientific">Brassica campestris</name>
    <name type="common">Field mustard</name>
    <dbReference type="NCBI Taxonomy" id="3711"/>
    <lineage>
        <taxon>Eukaryota</taxon>
        <taxon>Viridiplantae</taxon>
        <taxon>Streptophyta</taxon>
        <taxon>Embryophyta</taxon>
        <taxon>Tracheophyta</taxon>
        <taxon>Spermatophyta</taxon>
        <taxon>Magnoliopsida</taxon>
        <taxon>eudicotyledons</taxon>
        <taxon>Gunneridae</taxon>
        <taxon>Pentapetalae</taxon>
        <taxon>rosids</taxon>
        <taxon>malvids</taxon>
        <taxon>Brassicales</taxon>
        <taxon>Brassicaceae</taxon>
        <taxon>Brassiceae</taxon>
        <taxon>Brassica</taxon>
    </lineage>
</organism>
<dbReference type="EMBL" id="LS974619">
    <property type="protein sequence ID" value="CAG7885334.1"/>
    <property type="molecule type" value="Genomic_DNA"/>
</dbReference>
<evidence type="ECO:0000313" key="2">
    <source>
        <dbReference type="Proteomes" id="UP000694005"/>
    </source>
</evidence>
<dbReference type="Gramene" id="A03p66770.2_BraZ1">
    <property type="protein sequence ID" value="A03p66770.2_BraZ1.CDS"/>
    <property type="gene ID" value="A03g66770.2_BraZ1"/>
</dbReference>
<evidence type="ECO:0000313" key="1">
    <source>
        <dbReference type="EMBL" id="CAG7885334.1"/>
    </source>
</evidence>
<dbReference type="AlphaFoldDB" id="A0A8D9GS18"/>
<sequence length="90" mass="10184">MIHGPCGLFNPKSPCMENNVCTKKYPRPNNDNTSIDKSGYVLYRQRRTDDTCTLKAGAAFWTMMLNGSRVCRRVLERPAHTSFVICSSHS</sequence>
<name>A0A8D9GS18_BRACM</name>
<reference evidence="1 2" key="1">
    <citation type="submission" date="2021-07" db="EMBL/GenBank/DDBJ databases">
        <authorList>
            <consortium name="Genoscope - CEA"/>
            <person name="William W."/>
        </authorList>
    </citation>
    <scope>NUCLEOTIDE SEQUENCE [LARGE SCALE GENOMIC DNA]</scope>
</reference>
<gene>
    <name evidence="1" type="ORF">BRAPAZ1V2_A03P66770.2</name>
</gene>
<accession>A0A8D9GS18</accession>
<dbReference type="Proteomes" id="UP000694005">
    <property type="component" value="Chromosome A03"/>
</dbReference>
<protein>
    <submittedName>
        <fullName evidence="1">Uncharacterized protein</fullName>
    </submittedName>
</protein>
<proteinExistence type="predicted"/>